<dbReference type="Proteomes" id="UP000217790">
    <property type="component" value="Unassembled WGS sequence"/>
</dbReference>
<dbReference type="Pfam" id="PF20152">
    <property type="entry name" value="DUF6534"/>
    <property type="match status" value="1"/>
</dbReference>
<feature type="domain" description="DUF6534" evidence="2">
    <location>
        <begin position="180"/>
        <end position="261"/>
    </location>
</feature>
<reference evidence="4" key="1">
    <citation type="journal article" date="2017" name="Nat. Ecol. Evol.">
        <title>Genome expansion and lineage-specific genetic innovations in the forest pathogenic fungi Armillaria.</title>
        <authorList>
            <person name="Sipos G."/>
            <person name="Prasanna A.N."/>
            <person name="Walter M.C."/>
            <person name="O'Connor E."/>
            <person name="Balint B."/>
            <person name="Krizsan K."/>
            <person name="Kiss B."/>
            <person name="Hess J."/>
            <person name="Varga T."/>
            <person name="Slot J."/>
            <person name="Riley R."/>
            <person name="Boka B."/>
            <person name="Rigling D."/>
            <person name="Barry K."/>
            <person name="Lee J."/>
            <person name="Mihaltcheva S."/>
            <person name="LaButti K."/>
            <person name="Lipzen A."/>
            <person name="Waldron R."/>
            <person name="Moloney N.M."/>
            <person name="Sperisen C."/>
            <person name="Kredics L."/>
            <person name="Vagvoelgyi C."/>
            <person name="Patrignani A."/>
            <person name="Fitzpatrick D."/>
            <person name="Nagy I."/>
            <person name="Doyle S."/>
            <person name="Anderson J.B."/>
            <person name="Grigoriev I.V."/>
            <person name="Gueldener U."/>
            <person name="Muensterkoetter M."/>
            <person name="Nagy L.G."/>
        </authorList>
    </citation>
    <scope>NUCLEOTIDE SEQUENCE [LARGE SCALE GENOMIC DNA]</scope>
    <source>
        <strain evidence="4">Ar21-2</strain>
    </source>
</reference>
<dbReference type="PANTHER" id="PTHR40465:SF1">
    <property type="entry name" value="DUF6534 DOMAIN-CONTAINING PROTEIN"/>
    <property type="match status" value="1"/>
</dbReference>
<dbReference type="InParanoid" id="A0A2H3E1N6"/>
<evidence type="ECO:0000256" key="1">
    <source>
        <dbReference type="SAM" id="Phobius"/>
    </source>
</evidence>
<feature type="transmembrane region" description="Helical" evidence="1">
    <location>
        <begin position="12"/>
        <end position="37"/>
    </location>
</feature>
<keyword evidence="1" id="KW-0812">Transmembrane</keyword>
<dbReference type="AlphaFoldDB" id="A0A2H3E1N6"/>
<keyword evidence="4" id="KW-1185">Reference proteome</keyword>
<dbReference type="OMA" id="GNFRNTK"/>
<dbReference type="EMBL" id="KZ293652">
    <property type="protein sequence ID" value="PBK95237.1"/>
    <property type="molecule type" value="Genomic_DNA"/>
</dbReference>
<keyword evidence="1" id="KW-0472">Membrane</keyword>
<feature type="transmembrane region" description="Helical" evidence="1">
    <location>
        <begin position="102"/>
        <end position="120"/>
    </location>
</feature>
<feature type="transmembrane region" description="Helical" evidence="1">
    <location>
        <begin position="237"/>
        <end position="257"/>
    </location>
</feature>
<sequence length="327" mass="36745">MSMGNISLDNTLGAFFIGATLANILFGITCLQSALYYKSYPNDGWLYKASLERRDTDAAADGEQVGIIWILDTFDVAVTTHTLYFYAIKNFGDIQVFTQRNIVWSFKVLVRIFVQAMYALRVWKRTLSFLYYLAPPYSVRFSSLQATPLVGYLIKDVYLVSSFSDTPSIKSALISMFVSSVAAEFVVAVAMCYCLDKTTTITALITMMRMILMTGFVTSFYSIVILVTFLLWPDTLIFLGFDCLAPKLFINSLLALLNARGNFRNTKNSFRLPTIDSTGLTSESMRGHPAKDKNKLGGRMPRTPFLLLPYIKVTAFPFSALLERNSH</sequence>
<keyword evidence="1" id="KW-1133">Transmembrane helix</keyword>
<evidence type="ECO:0000313" key="4">
    <source>
        <dbReference type="Proteomes" id="UP000217790"/>
    </source>
</evidence>
<protein>
    <recommendedName>
        <fullName evidence="2">DUF6534 domain-containing protein</fullName>
    </recommendedName>
</protein>
<dbReference type="PANTHER" id="PTHR40465">
    <property type="entry name" value="CHROMOSOME 1, WHOLE GENOME SHOTGUN SEQUENCE"/>
    <property type="match status" value="1"/>
</dbReference>
<name>A0A2H3E1N6_ARMGA</name>
<organism evidence="3 4">
    <name type="scientific">Armillaria gallica</name>
    <name type="common">Bulbous honey fungus</name>
    <name type="synonym">Armillaria bulbosa</name>
    <dbReference type="NCBI Taxonomy" id="47427"/>
    <lineage>
        <taxon>Eukaryota</taxon>
        <taxon>Fungi</taxon>
        <taxon>Dikarya</taxon>
        <taxon>Basidiomycota</taxon>
        <taxon>Agaricomycotina</taxon>
        <taxon>Agaricomycetes</taxon>
        <taxon>Agaricomycetidae</taxon>
        <taxon>Agaricales</taxon>
        <taxon>Marasmiineae</taxon>
        <taxon>Physalacriaceae</taxon>
        <taxon>Armillaria</taxon>
    </lineage>
</organism>
<dbReference type="OrthoDB" id="3270417at2759"/>
<feature type="transmembrane region" description="Helical" evidence="1">
    <location>
        <begin position="207"/>
        <end position="231"/>
    </location>
</feature>
<accession>A0A2H3E1N6</accession>
<evidence type="ECO:0000313" key="3">
    <source>
        <dbReference type="EMBL" id="PBK95237.1"/>
    </source>
</evidence>
<proteinExistence type="predicted"/>
<feature type="transmembrane region" description="Helical" evidence="1">
    <location>
        <begin position="174"/>
        <end position="195"/>
    </location>
</feature>
<evidence type="ECO:0000259" key="2">
    <source>
        <dbReference type="Pfam" id="PF20152"/>
    </source>
</evidence>
<dbReference type="InterPro" id="IPR045339">
    <property type="entry name" value="DUF6534"/>
</dbReference>
<gene>
    <name evidence="3" type="ORF">ARMGADRAFT_1028626</name>
</gene>